<keyword evidence="1" id="KW-0413">Isomerase</keyword>
<dbReference type="GO" id="GO:0016853">
    <property type="term" value="F:isomerase activity"/>
    <property type="evidence" value="ECO:0007669"/>
    <property type="project" value="UniProtKB-KW"/>
</dbReference>
<dbReference type="InterPro" id="IPR056402">
    <property type="entry name" value="DA_N"/>
</dbReference>
<sequence>MSDKTVSHLNIETSISPETIPASPYIPGSGNVFPKFVDAISQTGWELWYFDGVSKDDQSAISIGINRSAEGLKHGGFKVQIFTIWPDGHTWHRDLYFPESIVTSKDGHITGLWKDVDSGGKVSFSVTGDCSLTMLAFTVPGVVDGTMQLEALPGDSGLDTNPELGPSVHYVRPMGRAAVKAELSLFSEDSATSELFVLGPSANGGMDRVWTLYTWPQIMTESYYLRAQVGPYAMQIMRIFSEPETGCKPYTMARLYRDDKLVCAANQVLTYEEQDFSQDSLILSKRNDATSDDVVTGAYRDRNIGYIVEFVAKGTGGQRWMFQVDHEHIFWNYPTSAPGPEGTGNTGFVESVIGGADEEAYFGIGTGGQCQLS</sequence>
<evidence type="ECO:0000256" key="2">
    <source>
        <dbReference type="ARBA" id="ARBA00046325"/>
    </source>
</evidence>
<reference evidence="6" key="1">
    <citation type="journal article" date="2012" name="Mol. Plant Microbe Interact.">
        <title>A highly conserved effector in Fusarium oxysporum is required for full virulence on Arabidopsis.</title>
        <authorList>
            <person name="Thatcher L.F."/>
            <person name="Gardiner D.M."/>
            <person name="Kazan K."/>
            <person name="Manners J."/>
        </authorList>
    </citation>
    <scope>NUCLEOTIDE SEQUENCE [LARGE SCALE GENOMIC DNA]</scope>
    <source>
        <strain evidence="6">Fo5176</strain>
    </source>
</reference>
<evidence type="ECO:0008006" key="7">
    <source>
        <dbReference type="Google" id="ProtNLM"/>
    </source>
</evidence>
<proteinExistence type="inferred from homology"/>
<evidence type="ECO:0000256" key="1">
    <source>
        <dbReference type="ARBA" id="ARBA00023235"/>
    </source>
</evidence>
<evidence type="ECO:0000259" key="3">
    <source>
        <dbReference type="Pfam" id="PF22903"/>
    </source>
</evidence>
<gene>
    <name evidence="5" type="primary">28956369</name>
</gene>
<accession>A0A0D2YG59</accession>
<organism evidence="5 6">
    <name type="scientific">Fusarium oxysporum (strain Fo5176)</name>
    <name type="common">Fusarium vascular wilt</name>
    <dbReference type="NCBI Taxonomy" id="660025"/>
    <lineage>
        <taxon>Eukaryota</taxon>
        <taxon>Fungi</taxon>
        <taxon>Dikarya</taxon>
        <taxon>Ascomycota</taxon>
        <taxon>Pezizomycotina</taxon>
        <taxon>Sordariomycetes</taxon>
        <taxon>Hypocreomycetidae</taxon>
        <taxon>Hypocreales</taxon>
        <taxon>Nectriaceae</taxon>
        <taxon>Fusarium</taxon>
        <taxon>Fusarium oxysporum species complex</taxon>
    </lineage>
</organism>
<evidence type="ECO:0000313" key="5">
    <source>
        <dbReference type="EnsemblFungi" id="FOXG_15297P0"/>
    </source>
</evidence>
<dbReference type="VEuPathDB" id="FungiDB:FOXG_15297"/>
<dbReference type="EnsemblFungi" id="FOXG_15297T0">
    <property type="protein sequence ID" value="FOXG_15297P0"/>
    <property type="gene ID" value="FOXG_15297"/>
</dbReference>
<dbReference type="AlphaFoldDB" id="A0A0D2YG59"/>
<reference evidence="5" key="2">
    <citation type="submission" date="2025-08" db="UniProtKB">
        <authorList>
            <consortium name="EnsemblFungi"/>
        </authorList>
    </citation>
    <scope>IDENTIFICATION</scope>
    <source>
        <strain evidence="5">4287 / CBS 123668 / FGSC 9935 / NRRL 34936</strain>
    </source>
</reference>
<dbReference type="Pfam" id="PF24137">
    <property type="entry name" value="DA_N"/>
    <property type="match status" value="1"/>
</dbReference>
<evidence type="ECO:0000259" key="4">
    <source>
        <dbReference type="Pfam" id="PF24137"/>
    </source>
</evidence>
<evidence type="ECO:0000313" key="6">
    <source>
        <dbReference type="Proteomes" id="UP000002489"/>
    </source>
</evidence>
<protein>
    <recommendedName>
        <fullName evidence="7">Diels-Alderase</fullName>
    </recommendedName>
</protein>
<dbReference type="InterPro" id="IPR054499">
    <property type="entry name" value="DA_C"/>
</dbReference>
<feature type="domain" description="Diels-Alderase C-terminal" evidence="3">
    <location>
        <begin position="214"/>
        <end position="372"/>
    </location>
</feature>
<dbReference type="Proteomes" id="UP000002489">
    <property type="component" value="Unassembled WGS sequence"/>
</dbReference>
<comment type="similarity">
    <text evidence="2">Belongs to the Diels-Alderase family.</text>
</comment>
<dbReference type="STRING" id="426428.A0A0D2YG59"/>
<dbReference type="Pfam" id="PF22903">
    <property type="entry name" value="DA_C"/>
    <property type="match status" value="1"/>
</dbReference>
<feature type="domain" description="Diels-Alderase N-terminal" evidence="4">
    <location>
        <begin position="4"/>
        <end position="210"/>
    </location>
</feature>
<name>A0A0D2YG59_FUSOF</name>